<evidence type="ECO:0000313" key="2">
    <source>
        <dbReference type="EMBL" id="EJT45103.1"/>
    </source>
</evidence>
<evidence type="ECO:0000256" key="1">
    <source>
        <dbReference type="SAM" id="MobiDB-lite"/>
    </source>
</evidence>
<dbReference type="VEuPathDB" id="FungiDB:A1Q1_06511"/>
<sequence length="318" mass="34104">MPYPIPIIIGTTIAAVGTAYCFKKALVAQHRAQGAPGYNPISSTPVASQASSGRSSALDNGAEKLRRRHPAEMYELDETRILQDERDAPPPPYAVRRRHMSRKPIPTPPTVQRETTPVAAEKVSAQQETEKANILISLDTAAQPAEPAAVVEKAAEPAEPLVAAENSRDMEKGSKVERSPTPVRSGAASELFMPMPQAARPSIPQILQDEALLSPSTVSSVLSSPQLLGTSEFGDDDVISLSGVSNNTASYVDAETYTPRTLSPMSPSDFSVVSSRAISPFISETEVAPGMAQVFSQSGWDSESHRSDSEWEVLSNHR</sequence>
<evidence type="ECO:0000313" key="3">
    <source>
        <dbReference type="Proteomes" id="UP000002748"/>
    </source>
</evidence>
<dbReference type="KEGG" id="tasa:A1Q1_06511"/>
<accession>J5Q2D4</accession>
<dbReference type="GeneID" id="25990023"/>
<feature type="region of interest" description="Disordered" evidence="1">
    <location>
        <begin position="39"/>
        <end position="63"/>
    </location>
</feature>
<comment type="caution">
    <text evidence="2">The sequence shown here is derived from an EMBL/GenBank/DDBJ whole genome shotgun (WGS) entry which is preliminary data.</text>
</comment>
<dbReference type="Proteomes" id="UP000002748">
    <property type="component" value="Unassembled WGS sequence"/>
</dbReference>
<dbReference type="HOGENOM" id="CLU_874893_0_0_1"/>
<organism evidence="2 3">
    <name type="scientific">Trichosporon asahii var. asahii (strain ATCC 90039 / CBS 2479 / JCM 2466 / KCTC 7840 / NBRC 103889/ NCYC 2677 / UAMH 7654)</name>
    <name type="common">Yeast</name>
    <dbReference type="NCBI Taxonomy" id="1186058"/>
    <lineage>
        <taxon>Eukaryota</taxon>
        <taxon>Fungi</taxon>
        <taxon>Dikarya</taxon>
        <taxon>Basidiomycota</taxon>
        <taxon>Agaricomycotina</taxon>
        <taxon>Tremellomycetes</taxon>
        <taxon>Trichosporonales</taxon>
        <taxon>Trichosporonaceae</taxon>
        <taxon>Trichosporon</taxon>
    </lineage>
</organism>
<dbReference type="RefSeq" id="XP_014177100.1">
    <property type="nucleotide sequence ID" value="XM_014321625.1"/>
</dbReference>
<feature type="compositionally biased region" description="Polar residues" evidence="1">
    <location>
        <begin position="40"/>
        <end position="58"/>
    </location>
</feature>
<feature type="region of interest" description="Disordered" evidence="1">
    <location>
        <begin position="296"/>
        <end position="318"/>
    </location>
</feature>
<dbReference type="EMBL" id="ALBS01000334">
    <property type="protein sequence ID" value="EJT45103.1"/>
    <property type="molecule type" value="Genomic_DNA"/>
</dbReference>
<proteinExistence type="predicted"/>
<dbReference type="AlphaFoldDB" id="J5Q2D4"/>
<name>J5Q2D4_TRIAS</name>
<gene>
    <name evidence="2" type="ORF">A1Q1_06511</name>
</gene>
<reference evidence="2 3" key="1">
    <citation type="journal article" date="2012" name="Eukaryot. Cell">
        <title>Draft genome sequence of CBS 2479, the standard type strain of Trichosporon asahii.</title>
        <authorList>
            <person name="Yang R.Y."/>
            <person name="Li H.T."/>
            <person name="Zhu H."/>
            <person name="Zhou G.P."/>
            <person name="Wang M."/>
            <person name="Wang L."/>
        </authorList>
    </citation>
    <scope>NUCLEOTIDE SEQUENCE [LARGE SCALE GENOMIC DNA]</scope>
    <source>
        <strain evidence="3">ATCC 90039 / CBS 2479 / JCM 2466 / KCTC 7840 / NCYC 2677 / UAMH 7654</strain>
    </source>
</reference>
<protein>
    <submittedName>
        <fullName evidence="2">Uncharacterized protein</fullName>
    </submittedName>
</protein>